<name>A0ABR9U7F3_9CYAN</name>
<dbReference type="SMART" id="SM00388">
    <property type="entry name" value="HisKA"/>
    <property type="match status" value="1"/>
</dbReference>
<reference evidence="9 10" key="1">
    <citation type="submission" date="2020-10" db="EMBL/GenBank/DDBJ databases">
        <authorList>
            <person name="Castelo-Branco R."/>
            <person name="Eusebio N."/>
            <person name="Adriana R."/>
            <person name="Vieira A."/>
            <person name="Brugerolle De Fraissinette N."/>
            <person name="Rezende De Castro R."/>
            <person name="Schneider M.P."/>
            <person name="Vasconcelos V."/>
            <person name="Leao P.N."/>
        </authorList>
    </citation>
    <scope>NUCLEOTIDE SEQUENCE [LARGE SCALE GENOMIC DNA]</scope>
    <source>
        <strain evidence="9 10">LEGE 06226</strain>
    </source>
</reference>
<organism evidence="9 10">
    <name type="scientific">Planktothrix mougeotii LEGE 06226</name>
    <dbReference type="NCBI Taxonomy" id="1828728"/>
    <lineage>
        <taxon>Bacteria</taxon>
        <taxon>Bacillati</taxon>
        <taxon>Cyanobacteriota</taxon>
        <taxon>Cyanophyceae</taxon>
        <taxon>Oscillatoriophycideae</taxon>
        <taxon>Oscillatoriales</taxon>
        <taxon>Microcoleaceae</taxon>
        <taxon>Planktothrix</taxon>
    </lineage>
</organism>
<dbReference type="SUPFAM" id="SSF55874">
    <property type="entry name" value="ATPase domain of HSP90 chaperone/DNA topoisomerase II/histidine kinase"/>
    <property type="match status" value="1"/>
</dbReference>
<dbReference type="Pfam" id="PF00512">
    <property type="entry name" value="HisKA"/>
    <property type="match status" value="1"/>
</dbReference>
<keyword evidence="4" id="KW-0808">Transferase</keyword>
<keyword evidence="7" id="KW-0812">Transmembrane</keyword>
<dbReference type="PRINTS" id="PR00344">
    <property type="entry name" value="BCTRLSENSOR"/>
</dbReference>
<evidence type="ECO:0000256" key="4">
    <source>
        <dbReference type="ARBA" id="ARBA00022679"/>
    </source>
</evidence>
<gene>
    <name evidence="9" type="ORF">IQ236_04030</name>
</gene>
<dbReference type="SUPFAM" id="SSF47384">
    <property type="entry name" value="Homodimeric domain of signal transducing histidine kinase"/>
    <property type="match status" value="1"/>
</dbReference>
<keyword evidence="6" id="KW-0902">Two-component regulatory system</keyword>
<feature type="transmembrane region" description="Helical" evidence="7">
    <location>
        <begin position="12"/>
        <end position="34"/>
    </location>
</feature>
<dbReference type="CDD" id="cd00075">
    <property type="entry name" value="HATPase"/>
    <property type="match status" value="1"/>
</dbReference>
<keyword evidence="7" id="KW-0472">Membrane</keyword>
<evidence type="ECO:0000256" key="2">
    <source>
        <dbReference type="ARBA" id="ARBA00012438"/>
    </source>
</evidence>
<evidence type="ECO:0000256" key="7">
    <source>
        <dbReference type="SAM" id="Phobius"/>
    </source>
</evidence>
<sequence length="493" mass="55577">MNQNSLFKRTKLRLTCYYAGVMGVILSICGLGVYEAIAHAHWITLDREIESVAGALHDSLETVLKQPGQLEPDVLRIIPDLCLIDSKKSDIVRLIYTHYPNNKFNKNNPLTHPDSEVNCLPIIDQQGQEYHRLAPYHNNNYLIRLFNNSGELVAFTGTHHRDLFPRYQGEIWQTFTDKQGIRYRQYSLIVHTQNQQNWGILQLGRSLQDFDQYMTIVTLILVIGLPLALILVGFASWKLAGIAMQPIYYSYQQIQQFTADAAHELRTPLAAIRATVESTIKLEPLTETEAKETLKTVERQNHRLSKLVQDLLLLSRMDQETISRLEKICCLNDLISDTQEELAAIVLNANLSLKIDIPEKEPIYILGNEEQLYRVIFNLAINAIQYTPPGGEIILSLNSSHQQAIIQVKDTGIGIPLTEQSRIFDRFYRVHSDRSRKTGGSGLGLAIVQAIVQAHRGSIEVESQPGIGSTFTIRLPLKPTAPLVSYSKGKASG</sequence>
<proteinExistence type="predicted"/>
<evidence type="ECO:0000256" key="3">
    <source>
        <dbReference type="ARBA" id="ARBA00022553"/>
    </source>
</evidence>
<dbReference type="Gene3D" id="3.30.565.10">
    <property type="entry name" value="Histidine kinase-like ATPase, C-terminal domain"/>
    <property type="match status" value="1"/>
</dbReference>
<dbReference type="SMART" id="SM00387">
    <property type="entry name" value="HATPase_c"/>
    <property type="match status" value="1"/>
</dbReference>
<accession>A0ABR9U7F3</accession>
<keyword evidence="7" id="KW-1133">Transmembrane helix</keyword>
<feature type="domain" description="Histidine kinase" evidence="8">
    <location>
        <begin position="260"/>
        <end position="479"/>
    </location>
</feature>
<evidence type="ECO:0000259" key="8">
    <source>
        <dbReference type="PROSITE" id="PS50109"/>
    </source>
</evidence>
<dbReference type="InterPro" id="IPR003594">
    <property type="entry name" value="HATPase_dom"/>
</dbReference>
<dbReference type="NCBIfam" id="NF041735">
    <property type="entry name" value="hist_kin_RppB"/>
    <property type="match status" value="1"/>
</dbReference>
<comment type="caution">
    <text evidence="9">The sequence shown here is derived from an EMBL/GenBank/DDBJ whole genome shotgun (WGS) entry which is preliminary data.</text>
</comment>
<dbReference type="RefSeq" id="WP_193868071.1">
    <property type="nucleotide sequence ID" value="NZ_JADEWU010000005.1"/>
</dbReference>
<evidence type="ECO:0000256" key="5">
    <source>
        <dbReference type="ARBA" id="ARBA00022777"/>
    </source>
</evidence>
<dbReference type="InterPro" id="IPR005467">
    <property type="entry name" value="His_kinase_dom"/>
</dbReference>
<keyword evidence="5 9" id="KW-0418">Kinase</keyword>
<dbReference type="InterPro" id="IPR050736">
    <property type="entry name" value="Sensor_HK_Regulatory"/>
</dbReference>
<comment type="catalytic activity">
    <reaction evidence="1">
        <text>ATP + protein L-histidine = ADP + protein N-phospho-L-histidine.</text>
        <dbReference type="EC" id="2.7.13.3"/>
    </reaction>
</comment>
<dbReference type="GO" id="GO:0016301">
    <property type="term" value="F:kinase activity"/>
    <property type="evidence" value="ECO:0007669"/>
    <property type="project" value="UniProtKB-KW"/>
</dbReference>
<dbReference type="PANTHER" id="PTHR43711">
    <property type="entry name" value="TWO-COMPONENT HISTIDINE KINASE"/>
    <property type="match status" value="1"/>
</dbReference>
<evidence type="ECO:0000256" key="6">
    <source>
        <dbReference type="ARBA" id="ARBA00023012"/>
    </source>
</evidence>
<dbReference type="EMBL" id="JADEWU010000005">
    <property type="protein sequence ID" value="MBE9142389.1"/>
    <property type="molecule type" value="Genomic_DNA"/>
</dbReference>
<dbReference type="InterPro" id="IPR004358">
    <property type="entry name" value="Sig_transdc_His_kin-like_C"/>
</dbReference>
<keyword evidence="10" id="KW-1185">Reference proteome</keyword>
<evidence type="ECO:0000256" key="1">
    <source>
        <dbReference type="ARBA" id="ARBA00000085"/>
    </source>
</evidence>
<dbReference type="CDD" id="cd00082">
    <property type="entry name" value="HisKA"/>
    <property type="match status" value="1"/>
</dbReference>
<dbReference type="Pfam" id="PF02518">
    <property type="entry name" value="HATPase_c"/>
    <property type="match status" value="1"/>
</dbReference>
<dbReference type="Proteomes" id="UP000640725">
    <property type="component" value="Unassembled WGS sequence"/>
</dbReference>
<dbReference type="Gene3D" id="1.10.287.130">
    <property type="match status" value="1"/>
</dbReference>
<dbReference type="InterPro" id="IPR003661">
    <property type="entry name" value="HisK_dim/P_dom"/>
</dbReference>
<evidence type="ECO:0000313" key="10">
    <source>
        <dbReference type="Proteomes" id="UP000640725"/>
    </source>
</evidence>
<dbReference type="PROSITE" id="PS50109">
    <property type="entry name" value="HIS_KIN"/>
    <property type="match status" value="1"/>
</dbReference>
<evidence type="ECO:0000313" key="9">
    <source>
        <dbReference type="EMBL" id="MBE9142389.1"/>
    </source>
</evidence>
<dbReference type="EC" id="2.7.13.3" evidence="2"/>
<keyword evidence="3" id="KW-0597">Phosphoprotein</keyword>
<dbReference type="InterPro" id="IPR049835">
    <property type="entry name" value="RppB"/>
</dbReference>
<dbReference type="PANTHER" id="PTHR43711:SF1">
    <property type="entry name" value="HISTIDINE KINASE 1"/>
    <property type="match status" value="1"/>
</dbReference>
<protein>
    <recommendedName>
        <fullName evidence="2">histidine kinase</fullName>
        <ecNumber evidence="2">2.7.13.3</ecNumber>
    </recommendedName>
</protein>
<feature type="transmembrane region" description="Helical" evidence="7">
    <location>
        <begin position="213"/>
        <end position="237"/>
    </location>
</feature>
<dbReference type="InterPro" id="IPR036890">
    <property type="entry name" value="HATPase_C_sf"/>
</dbReference>
<dbReference type="InterPro" id="IPR036097">
    <property type="entry name" value="HisK_dim/P_sf"/>
</dbReference>